<dbReference type="KEGG" id="nzl:D0T92_03145"/>
<feature type="compositionally biased region" description="Basic and acidic residues" evidence="2">
    <location>
        <begin position="112"/>
        <end position="124"/>
    </location>
</feature>
<accession>A0A5J6PSC9</accession>
<dbReference type="RefSeq" id="WP_151050127.1">
    <property type="nucleotide sequence ID" value="NZ_CP031700.1"/>
</dbReference>
<dbReference type="SUPFAM" id="SSF56925">
    <property type="entry name" value="OMPA-like"/>
    <property type="match status" value="1"/>
</dbReference>
<dbReference type="Gene3D" id="2.40.160.90">
    <property type="match status" value="1"/>
</dbReference>
<feature type="compositionally biased region" description="Pro residues" evidence="2">
    <location>
        <begin position="67"/>
        <end position="95"/>
    </location>
</feature>
<evidence type="ECO:0000256" key="1">
    <source>
        <dbReference type="ARBA" id="ARBA00004442"/>
    </source>
</evidence>
<dbReference type="AlphaFoldDB" id="A0A5J6PSC9"/>
<evidence type="ECO:0000256" key="2">
    <source>
        <dbReference type="SAM" id="MobiDB-lite"/>
    </source>
</evidence>
<proteinExistence type="predicted"/>
<dbReference type="PROSITE" id="PS51257">
    <property type="entry name" value="PROKAR_LIPOPROTEIN"/>
    <property type="match status" value="1"/>
</dbReference>
<dbReference type="Proteomes" id="UP000325713">
    <property type="component" value="Chromosome"/>
</dbReference>
<dbReference type="EMBL" id="CP031700">
    <property type="protein sequence ID" value="QEY25631.1"/>
    <property type="molecule type" value="Genomic_DNA"/>
</dbReference>
<gene>
    <name evidence="4" type="ORF">D0T92_03145</name>
</gene>
<organism evidence="4 5">
    <name type="scientific">Neisseria zalophi</name>
    <dbReference type="NCBI Taxonomy" id="640030"/>
    <lineage>
        <taxon>Bacteria</taxon>
        <taxon>Pseudomonadati</taxon>
        <taxon>Pseudomonadota</taxon>
        <taxon>Betaproteobacteria</taxon>
        <taxon>Neisseriales</taxon>
        <taxon>Neisseriaceae</taxon>
        <taxon>Neisseria</taxon>
    </lineage>
</organism>
<dbReference type="InterPro" id="IPR011250">
    <property type="entry name" value="OMP/PagP_B-barrel"/>
</dbReference>
<evidence type="ECO:0000313" key="4">
    <source>
        <dbReference type="EMBL" id="QEY25631.1"/>
    </source>
</evidence>
<sequence>MKIKRNTNYYAIACLTMALTLSACGSGGGSGPSVMPSPPVQPEKEQPQQPEEMPQPPAKPEAEAPQQPAPQPPVDPKPEQPQQPKPEEMPQPPVKPEAEAPKVPAPQPPVEPKPEQPKQPKPEEMPQPPAPQPPVDPKPEQPQQPPKPEDVPQQPDTRLKADQEALSKLEIKSPHSGGVLSSIPLKLVINDNNRKVELQVLPPHSFVGMPNLETLRDSDGKLIGYYGHVRYSEQSIDINKEEQASLRQYFLQDIDTSTRQQPGGMSDIAYQGKMIYRYDNNGNKADEATVKANYHWRDKTLDMRITTKDQDVWTLHNGKTQNSPAFVSVGEDGSIGGNLIFTHNQDSKPKFNGQFTGGLYGKNGSVLAGEASFVDRENGWKGVVGATAVPAPEKP</sequence>
<evidence type="ECO:0000313" key="5">
    <source>
        <dbReference type="Proteomes" id="UP000325713"/>
    </source>
</evidence>
<reference evidence="4 5" key="1">
    <citation type="submission" date="2018-08" db="EMBL/GenBank/DDBJ databases">
        <title>Neisseria zalophi ATCC BAA-2455 complete genome.</title>
        <authorList>
            <person name="Veseli I.A."/>
            <person name="Buttler R."/>
            <person name="Mascarenhas dos Santos A.C."/>
            <person name="Pombert J.-F."/>
        </authorList>
    </citation>
    <scope>NUCLEOTIDE SEQUENCE [LARGE SCALE GENOMIC DNA]</scope>
    <source>
        <strain evidence="4 5">ATCC BAA-2455</strain>
    </source>
</reference>
<dbReference type="OrthoDB" id="8603479at2"/>
<evidence type="ECO:0008006" key="6">
    <source>
        <dbReference type="Google" id="ProtNLM"/>
    </source>
</evidence>
<feature type="signal peptide" evidence="3">
    <location>
        <begin position="1"/>
        <end position="25"/>
    </location>
</feature>
<name>A0A5J6PSC9_9NEIS</name>
<evidence type="ECO:0000256" key="3">
    <source>
        <dbReference type="SAM" id="SignalP"/>
    </source>
</evidence>
<comment type="subcellular location">
    <subcellularLocation>
        <location evidence="1">Cell outer membrane</location>
    </subcellularLocation>
</comment>
<feature type="chain" id="PRO_5023899957" description="Transferrin-binding protein B C-lobe/N-lobe beta barrel domain-containing protein" evidence="3">
    <location>
        <begin position="26"/>
        <end position="395"/>
    </location>
</feature>
<feature type="region of interest" description="Disordered" evidence="2">
    <location>
        <begin position="25"/>
        <end position="159"/>
    </location>
</feature>
<keyword evidence="5" id="KW-1185">Reference proteome</keyword>
<dbReference type="GO" id="GO:0009279">
    <property type="term" value="C:cell outer membrane"/>
    <property type="evidence" value="ECO:0007669"/>
    <property type="project" value="UniProtKB-SubCell"/>
</dbReference>
<protein>
    <recommendedName>
        <fullName evidence="6">Transferrin-binding protein B C-lobe/N-lobe beta barrel domain-containing protein</fullName>
    </recommendedName>
</protein>
<feature type="compositionally biased region" description="Pro residues" evidence="2">
    <location>
        <begin position="125"/>
        <end position="146"/>
    </location>
</feature>
<keyword evidence="3" id="KW-0732">Signal</keyword>